<dbReference type="InterPro" id="IPR050468">
    <property type="entry name" value="Cuticle_Struct_Prot"/>
</dbReference>
<dbReference type="Pfam" id="PF00379">
    <property type="entry name" value="Chitin_bind_4"/>
    <property type="match status" value="2"/>
</dbReference>
<dbReference type="OrthoDB" id="8251006at2759"/>
<dbReference type="PROSITE" id="PS51155">
    <property type="entry name" value="CHIT_BIND_RR_2"/>
    <property type="match status" value="2"/>
</dbReference>
<reference evidence="4" key="1">
    <citation type="submission" date="2022-01" db="EMBL/GenBank/DDBJ databases">
        <authorList>
            <person name="King R."/>
        </authorList>
    </citation>
    <scope>NUCLEOTIDE SEQUENCE</scope>
</reference>
<dbReference type="GO" id="GO:0008010">
    <property type="term" value="F:structural constituent of chitin-based larval cuticle"/>
    <property type="evidence" value="ECO:0007669"/>
    <property type="project" value="TreeGrafter"/>
</dbReference>
<evidence type="ECO:0000256" key="1">
    <source>
        <dbReference type="PROSITE-ProRule" id="PRU00497"/>
    </source>
</evidence>
<keyword evidence="5" id="KW-1185">Reference proteome</keyword>
<dbReference type="PANTHER" id="PTHR10380:SF224">
    <property type="entry name" value="CUTICULAR PROTEIN 12A"/>
    <property type="match status" value="1"/>
</dbReference>
<dbReference type="EMBL" id="OV725077">
    <property type="protein sequence ID" value="CAH1392139.1"/>
    <property type="molecule type" value="Genomic_DNA"/>
</dbReference>
<keyword evidence="3" id="KW-0732">Signal</keyword>
<name>A0A9P0E1K6_NEZVI</name>
<evidence type="ECO:0000313" key="4">
    <source>
        <dbReference type="EMBL" id="CAH1392139.1"/>
    </source>
</evidence>
<evidence type="ECO:0000256" key="2">
    <source>
        <dbReference type="SAM" id="MobiDB-lite"/>
    </source>
</evidence>
<organism evidence="4 5">
    <name type="scientific">Nezara viridula</name>
    <name type="common">Southern green stink bug</name>
    <name type="synonym">Cimex viridulus</name>
    <dbReference type="NCBI Taxonomy" id="85310"/>
    <lineage>
        <taxon>Eukaryota</taxon>
        <taxon>Metazoa</taxon>
        <taxon>Ecdysozoa</taxon>
        <taxon>Arthropoda</taxon>
        <taxon>Hexapoda</taxon>
        <taxon>Insecta</taxon>
        <taxon>Pterygota</taxon>
        <taxon>Neoptera</taxon>
        <taxon>Paraneoptera</taxon>
        <taxon>Hemiptera</taxon>
        <taxon>Heteroptera</taxon>
        <taxon>Panheteroptera</taxon>
        <taxon>Pentatomomorpha</taxon>
        <taxon>Pentatomoidea</taxon>
        <taxon>Pentatomidae</taxon>
        <taxon>Pentatominae</taxon>
        <taxon>Nezara</taxon>
    </lineage>
</organism>
<keyword evidence="1" id="KW-0193">Cuticle</keyword>
<dbReference type="InterPro" id="IPR000618">
    <property type="entry name" value="Insect_cuticle"/>
</dbReference>
<evidence type="ECO:0000313" key="5">
    <source>
        <dbReference type="Proteomes" id="UP001152798"/>
    </source>
</evidence>
<accession>A0A9P0E1K6</accession>
<feature type="signal peptide" evidence="3">
    <location>
        <begin position="1"/>
        <end position="23"/>
    </location>
</feature>
<sequence>MSLPRLLFCSLVLIGWSDRQACAKIGGWDTEPNTQYHIQTDEGPERFFRYQTISGQYRKEKRLQDGSVVGTYGWVDANGYLRLRDYIADDKGYRIVRTKMVRVGQEPSTTTTTTPRPPPIALSDYLKEKQAEEYRPQSVEIVPNGYPSSTPSPVNSYIQPTTYRPYLYNLNSLDQKPYESQQQLVQQQVLAVQQQVQAAQQQQFQSAQQQQFQSAQQQQFQSAQQQQIQAARQQAQPPQQQEVPYDGVSLTQNGFRYYLPRHYHEEETAGDRRAGSFGYIDPFGIRRVIYYNTDPSSGFVHRKTNRYVGFNATPYDPRY</sequence>
<feature type="chain" id="PRO_5040492102" evidence="3">
    <location>
        <begin position="24"/>
        <end position="319"/>
    </location>
</feature>
<feature type="region of interest" description="Disordered" evidence="2">
    <location>
        <begin position="133"/>
        <end position="154"/>
    </location>
</feature>
<dbReference type="PANTHER" id="PTHR10380">
    <property type="entry name" value="CUTICLE PROTEIN"/>
    <property type="match status" value="1"/>
</dbReference>
<dbReference type="Proteomes" id="UP001152798">
    <property type="component" value="Chromosome 1"/>
</dbReference>
<evidence type="ECO:0000256" key="3">
    <source>
        <dbReference type="SAM" id="SignalP"/>
    </source>
</evidence>
<protein>
    <submittedName>
        <fullName evidence="4">Uncharacterized protein</fullName>
    </submittedName>
</protein>
<dbReference type="GO" id="GO:0062129">
    <property type="term" value="C:chitin-based extracellular matrix"/>
    <property type="evidence" value="ECO:0007669"/>
    <property type="project" value="TreeGrafter"/>
</dbReference>
<gene>
    <name evidence="4" type="ORF">NEZAVI_LOCUS3015</name>
</gene>
<proteinExistence type="predicted"/>
<dbReference type="AlphaFoldDB" id="A0A9P0E1K6"/>